<dbReference type="PANTHER" id="PTHR43866:SF4">
    <property type="entry name" value="MALONATE-SEMIALDEHYDE DEHYDROGENASE"/>
    <property type="match status" value="1"/>
</dbReference>
<evidence type="ECO:0000256" key="2">
    <source>
        <dbReference type="ARBA" id="ARBA00023002"/>
    </source>
</evidence>
<dbReference type="RefSeq" id="WP_157192500.1">
    <property type="nucleotide sequence ID" value="NZ_CP046621.1"/>
</dbReference>
<dbReference type="PROSITE" id="PS00070">
    <property type="entry name" value="ALDEHYDE_DEHYDR_CYS"/>
    <property type="match status" value="1"/>
</dbReference>
<organism evidence="5 6">
    <name type="scientific">Pseudomonas alkylphenolica</name>
    <dbReference type="NCBI Taxonomy" id="237609"/>
    <lineage>
        <taxon>Bacteria</taxon>
        <taxon>Pseudomonadati</taxon>
        <taxon>Pseudomonadota</taxon>
        <taxon>Gammaproteobacteria</taxon>
        <taxon>Pseudomonadales</taxon>
        <taxon>Pseudomonadaceae</taxon>
        <taxon>Pseudomonas</taxon>
    </lineage>
</organism>
<evidence type="ECO:0000256" key="1">
    <source>
        <dbReference type="ARBA" id="ARBA00013048"/>
    </source>
</evidence>
<dbReference type="GO" id="GO:0006574">
    <property type="term" value="P:L-valine catabolic process"/>
    <property type="evidence" value="ECO:0007669"/>
    <property type="project" value="TreeGrafter"/>
</dbReference>
<sequence length="500" mass="53695">MITLQHYINGQRRESRSGRFNEVRNPATGQLSAQVALASAEELNEAVAAAKAAFPAWSATTPLRRARVLSRFKELLEQNAERLATIISAEHGKVHSDAMGEVVRGLEVVEFACGAPHLLKGEVTENIGSHIDSHAMRQALGVVAGITPFNFPAMVALWMFPVALACGNTFVLKPSERDPSAALLLAELLTEAGLPEGVFNVVNGDKEAVDAILAHPDVQAVSFVGSTPIARYIYATGAANGKRVQALGGAKNHMVVMPDADLDKAVDALMGAAYGAAGERCMAISVAVAVGDATADALIERLAPRVRALQIGPGSDPQAEMGPLISREHLERVRGYVDVGVEEGATLVVDGRDFRMQQPGYENGFYLGGSLFDDVAAHMRIYQEEIFGPVLGVVRVQSYQEAVALINAHQYANGTAIFTRDGDSARMFGHEIQVGMVGINVPIPVPMAFHSFGGWKNSLFGDHHMHGPEGVRFYTRLKTITSRWMSGIRTGADFVMPTMK</sequence>
<dbReference type="Pfam" id="PF00171">
    <property type="entry name" value="Aldedh"/>
    <property type="match status" value="1"/>
</dbReference>
<dbReference type="Gene3D" id="3.40.309.10">
    <property type="entry name" value="Aldehyde Dehydrogenase, Chain A, domain 2"/>
    <property type="match status" value="1"/>
</dbReference>
<evidence type="ECO:0000313" key="5">
    <source>
        <dbReference type="EMBL" id="QGW77513.1"/>
    </source>
</evidence>
<dbReference type="AlphaFoldDB" id="A0A6I6GSP7"/>
<dbReference type="NCBIfam" id="TIGR01722">
    <property type="entry name" value="MMSDH"/>
    <property type="match status" value="1"/>
</dbReference>
<proteinExistence type="predicted"/>
<dbReference type="InterPro" id="IPR016162">
    <property type="entry name" value="Ald_DH_N"/>
</dbReference>
<gene>
    <name evidence="5" type="primary">mmsA</name>
    <name evidence="5" type="ORF">GPJ81_12735</name>
</gene>
<name>A0A6I6GSP7_9PSED</name>
<dbReference type="InterPro" id="IPR010061">
    <property type="entry name" value="MeMal-semiAld_DH"/>
</dbReference>
<protein>
    <recommendedName>
        <fullName evidence="1">methylmalonate-semialdehyde dehydrogenase (CoA acylating)</fullName>
        <ecNumber evidence="1">1.2.1.27</ecNumber>
    </recommendedName>
</protein>
<dbReference type="InterPro" id="IPR016161">
    <property type="entry name" value="Ald_DH/histidinol_DH"/>
</dbReference>
<dbReference type="InterPro" id="IPR016160">
    <property type="entry name" value="Ald_DH_CS_CYS"/>
</dbReference>
<dbReference type="GO" id="GO:0004491">
    <property type="term" value="F:methylmalonate-semialdehyde dehydrogenase (acylating, NAD) activity"/>
    <property type="evidence" value="ECO:0007669"/>
    <property type="project" value="UniProtKB-EC"/>
</dbReference>
<dbReference type="CDD" id="cd07085">
    <property type="entry name" value="ALDH_F6_MMSDH"/>
    <property type="match status" value="1"/>
</dbReference>
<evidence type="ECO:0000256" key="3">
    <source>
        <dbReference type="ARBA" id="ARBA00023027"/>
    </source>
</evidence>
<reference evidence="5" key="1">
    <citation type="submission" date="2019-12" db="EMBL/GenBank/DDBJ databases">
        <title>Hybrid Genome Assemblies of two High G+C Isolates from Undergraduate Microbiology Courses.</title>
        <authorList>
            <person name="Ne Ville C.J."/>
            <person name="Enright D."/>
            <person name="Hernandez I."/>
            <person name="Dodsworth J."/>
            <person name="Orwin P.M."/>
        </authorList>
    </citation>
    <scope>NUCLEOTIDE SEQUENCE [LARGE SCALE GENOMIC DNA]</scope>
    <source>
        <strain evidence="5">Neo</strain>
    </source>
</reference>
<keyword evidence="2 5" id="KW-0560">Oxidoreductase</keyword>
<dbReference type="GO" id="GO:0006210">
    <property type="term" value="P:thymine catabolic process"/>
    <property type="evidence" value="ECO:0007669"/>
    <property type="project" value="TreeGrafter"/>
</dbReference>
<dbReference type="EMBL" id="CP046621">
    <property type="protein sequence ID" value="QGW77513.1"/>
    <property type="molecule type" value="Genomic_DNA"/>
</dbReference>
<dbReference type="SUPFAM" id="SSF53720">
    <property type="entry name" value="ALDH-like"/>
    <property type="match status" value="1"/>
</dbReference>
<evidence type="ECO:0000313" key="6">
    <source>
        <dbReference type="Proteomes" id="UP000426235"/>
    </source>
</evidence>
<dbReference type="EC" id="1.2.1.27" evidence="1"/>
<keyword evidence="3" id="KW-0520">NAD</keyword>
<dbReference type="InterPro" id="IPR015590">
    <property type="entry name" value="Aldehyde_DH_dom"/>
</dbReference>
<feature type="domain" description="Aldehyde dehydrogenase" evidence="4">
    <location>
        <begin position="16"/>
        <end position="480"/>
    </location>
</feature>
<dbReference type="InterPro" id="IPR016163">
    <property type="entry name" value="Ald_DH_C"/>
</dbReference>
<evidence type="ECO:0000259" key="4">
    <source>
        <dbReference type="Pfam" id="PF00171"/>
    </source>
</evidence>
<dbReference type="Gene3D" id="3.40.605.10">
    <property type="entry name" value="Aldehyde Dehydrogenase, Chain A, domain 1"/>
    <property type="match status" value="1"/>
</dbReference>
<dbReference type="PANTHER" id="PTHR43866">
    <property type="entry name" value="MALONATE-SEMIALDEHYDE DEHYDROGENASE"/>
    <property type="match status" value="1"/>
</dbReference>
<accession>A0A6I6GSP7</accession>
<dbReference type="Proteomes" id="UP000426235">
    <property type="component" value="Chromosome"/>
</dbReference>
<keyword evidence="6" id="KW-1185">Reference proteome</keyword>
<dbReference type="FunFam" id="3.40.605.10:FF:000003">
    <property type="entry name" value="Methylmalonate-semialdehyde dehydrogenase [acylating]"/>
    <property type="match status" value="1"/>
</dbReference>
<dbReference type="FunFam" id="3.40.309.10:FF:000002">
    <property type="entry name" value="Methylmalonate-semialdehyde dehydrogenase (Acylating)"/>
    <property type="match status" value="1"/>
</dbReference>